<evidence type="ECO:0000256" key="7">
    <source>
        <dbReference type="ARBA" id="ARBA00022917"/>
    </source>
</evidence>
<dbReference type="FunFam" id="2.40.30.10:FF:000020">
    <property type="entry name" value="Translation elongation factor EF-1"/>
    <property type="match status" value="1"/>
</dbReference>
<feature type="region of interest" description="Disordered" evidence="12">
    <location>
        <begin position="155"/>
        <end position="193"/>
    </location>
</feature>
<dbReference type="FunFam" id="3.40.50.300:FF:000204">
    <property type="entry name" value="Translation elongation factor Tu"/>
    <property type="match status" value="1"/>
</dbReference>
<evidence type="ECO:0000256" key="8">
    <source>
        <dbReference type="ARBA" id="ARBA00023134"/>
    </source>
</evidence>
<evidence type="ECO:0000256" key="2">
    <source>
        <dbReference type="ARBA" id="ARBA00007249"/>
    </source>
</evidence>
<keyword evidence="4" id="KW-0547">Nucleotide-binding</keyword>
<dbReference type="InterPro" id="IPR015033">
    <property type="entry name" value="HBS1-like_N"/>
</dbReference>
<evidence type="ECO:0000256" key="9">
    <source>
        <dbReference type="ARBA" id="ARBA00049117"/>
    </source>
</evidence>
<keyword evidence="6" id="KW-0810">Translation regulation</keyword>
<organism evidence="14 15">
    <name type="scientific">Rhizopus stolonifer</name>
    <name type="common">Rhizopus nigricans</name>
    <dbReference type="NCBI Taxonomy" id="4846"/>
    <lineage>
        <taxon>Eukaryota</taxon>
        <taxon>Fungi</taxon>
        <taxon>Fungi incertae sedis</taxon>
        <taxon>Mucoromycota</taxon>
        <taxon>Mucoromycotina</taxon>
        <taxon>Mucoromycetes</taxon>
        <taxon>Mucorales</taxon>
        <taxon>Mucorineae</taxon>
        <taxon>Rhizopodaceae</taxon>
        <taxon>Rhizopus</taxon>
    </lineage>
</organism>
<evidence type="ECO:0000256" key="11">
    <source>
        <dbReference type="ARBA" id="ARBA00074866"/>
    </source>
</evidence>
<keyword evidence="3" id="KW-0963">Cytoplasm</keyword>
<comment type="subunit">
    <text evidence="10">Component of the Dom34-Hbs1 complex, also named Pelota-HBS1L complex, composed of dom34 and hbs1.</text>
</comment>
<dbReference type="InterPro" id="IPR054696">
    <property type="entry name" value="GTP-eEF1A_C"/>
</dbReference>
<feature type="non-terminal residue" evidence="14">
    <location>
        <position position="775"/>
    </location>
</feature>
<dbReference type="GO" id="GO:0005525">
    <property type="term" value="F:GTP binding"/>
    <property type="evidence" value="ECO:0007669"/>
    <property type="project" value="UniProtKB-KW"/>
</dbReference>
<evidence type="ECO:0000256" key="6">
    <source>
        <dbReference type="ARBA" id="ARBA00022845"/>
    </source>
</evidence>
<dbReference type="Pfam" id="PF00009">
    <property type="entry name" value="GTP_EFTU"/>
    <property type="match status" value="1"/>
</dbReference>
<dbReference type="GO" id="GO:0002184">
    <property type="term" value="P:cytoplasmic translational termination"/>
    <property type="evidence" value="ECO:0007669"/>
    <property type="project" value="UniProtKB-ARBA"/>
</dbReference>
<comment type="similarity">
    <text evidence="2">Belongs to the TRAFAC class translation factor GTPase superfamily. Classic translation factor GTPase family. EF-Tu/EF-1A subfamily.</text>
</comment>
<dbReference type="Gene3D" id="2.40.30.10">
    <property type="entry name" value="Translation factors"/>
    <property type="match status" value="2"/>
</dbReference>
<dbReference type="CDD" id="cd16267">
    <property type="entry name" value="HBS1-like_II"/>
    <property type="match status" value="1"/>
</dbReference>
<dbReference type="PANTHER" id="PTHR23115">
    <property type="entry name" value="TRANSLATION FACTOR"/>
    <property type="match status" value="1"/>
</dbReference>
<dbReference type="Proteomes" id="UP000253551">
    <property type="component" value="Unassembled WGS sequence"/>
</dbReference>
<evidence type="ECO:0000256" key="10">
    <source>
        <dbReference type="ARBA" id="ARBA00063537"/>
    </source>
</evidence>
<feature type="compositionally biased region" description="Pro residues" evidence="12">
    <location>
        <begin position="179"/>
        <end position="192"/>
    </location>
</feature>
<dbReference type="PROSITE" id="PS51722">
    <property type="entry name" value="G_TR_2"/>
    <property type="match status" value="1"/>
</dbReference>
<name>A0A367JC38_RHIST</name>
<feature type="domain" description="Tr-type G" evidence="13">
    <location>
        <begin position="350"/>
        <end position="577"/>
    </location>
</feature>
<comment type="catalytic activity">
    <reaction evidence="9">
        <text>GTP + H2O = GDP + phosphate + H(+)</text>
        <dbReference type="Rhea" id="RHEA:19669"/>
        <dbReference type="ChEBI" id="CHEBI:15377"/>
        <dbReference type="ChEBI" id="CHEBI:15378"/>
        <dbReference type="ChEBI" id="CHEBI:37565"/>
        <dbReference type="ChEBI" id="CHEBI:43474"/>
        <dbReference type="ChEBI" id="CHEBI:58189"/>
    </reaction>
    <physiologicalReaction direction="left-to-right" evidence="9">
        <dbReference type="Rhea" id="RHEA:19670"/>
    </physiologicalReaction>
</comment>
<comment type="caution">
    <text evidence="14">The sequence shown here is derived from an EMBL/GenBank/DDBJ whole genome shotgun (WGS) entry which is preliminary data.</text>
</comment>
<evidence type="ECO:0000256" key="5">
    <source>
        <dbReference type="ARBA" id="ARBA00022801"/>
    </source>
</evidence>
<dbReference type="GO" id="GO:0003924">
    <property type="term" value="F:GTPase activity"/>
    <property type="evidence" value="ECO:0007669"/>
    <property type="project" value="InterPro"/>
</dbReference>
<sequence length="775" mass="85109">MSRHRAVRNLDIDDVLEEDDYNSEYDENELDETQLSNEDMDKLDDGLAYVYSIIGYDTFLTAKEIKEALWYYYFDREETVDWALDKIAAEEKKRAKEEAKKGNLKQKMQNPTSLASLASSNAPKKPLSSLQALAQRNTTQTPSLVSLAQKSSATSNSLAHLASRQTKPSPLASLASKQPAPPTSSSAPPPTIMKPIEASIMSEEPLESESEFENPLCAKPSAAAQFLFQSQPKAQFDPQTVFQQAKKPTSMQMFQFDQPSPDDIVLAAQSQRTAITEKKAAAAAQKKATPKPKSKPKDDQVEFLSDEEEMAQDMKAMGLTNPKPAEPLAKIPASKRVNVAEEFQKRSGEKPKLNLVVIGHVDAGKSTLMGHFLYDLGQVNERTMRKFERDSQKIGKGSFAFAWVLDETGEERDRGITMDIATNYFETEHRAFTLLDAPGHRDFIPNMISGTAQADAAILVVDASTNAFESGFDAGGQTKEHAVLARSLGVQQLIVAINKLDTTEWSQARYQEIESKLGVYLSQVGFKKSKMTFIPVSGLTGENLVKKSKEPALTSWYKDGPTLMEQIDKFDAPTRLLDRPLRMRVTDFFKGGIGSSGGVSVAGNIESGHVQVGEQVMIVPGNEVGYVKTMQVNEEPSTWAAAGDSVLMTLVNLDILNLSNGCVLCSGSNPVPVTTTFEAQIVVFDIRIPITPGYPIVLHHGSLDEPASILKLVEILDKSTGEVIKKNPRVLTKGMTAKVQVKLSQRPIPLETFKDNKQLGRIMLRKDGETVAAGV</sequence>
<dbReference type="InterPro" id="IPR000795">
    <property type="entry name" value="T_Tr_GTP-bd_dom"/>
</dbReference>
<proteinExistence type="inferred from homology"/>
<feature type="region of interest" description="Disordered" evidence="12">
    <location>
        <begin position="281"/>
        <end position="300"/>
    </location>
</feature>
<accession>A0A367JC38</accession>
<dbReference type="PRINTS" id="PR00315">
    <property type="entry name" value="ELONGATNFCT"/>
</dbReference>
<dbReference type="Pfam" id="PF22594">
    <property type="entry name" value="GTP-eEF1A_C"/>
    <property type="match status" value="1"/>
</dbReference>
<gene>
    <name evidence="14" type="primary">HBS1L</name>
    <name evidence="14" type="ORF">CU098_001748</name>
</gene>
<dbReference type="GO" id="GO:0005829">
    <property type="term" value="C:cytosol"/>
    <property type="evidence" value="ECO:0007669"/>
    <property type="project" value="GOC"/>
</dbReference>
<evidence type="ECO:0000259" key="13">
    <source>
        <dbReference type="PROSITE" id="PS51722"/>
    </source>
</evidence>
<dbReference type="SUPFAM" id="SSF52540">
    <property type="entry name" value="P-loop containing nucleoside triphosphate hydrolases"/>
    <property type="match status" value="1"/>
</dbReference>
<keyword evidence="5" id="KW-0378">Hydrolase</keyword>
<dbReference type="CDD" id="cd04093">
    <property type="entry name" value="HBS1_C_III"/>
    <property type="match status" value="1"/>
</dbReference>
<evidence type="ECO:0000256" key="12">
    <source>
        <dbReference type="SAM" id="MobiDB-lite"/>
    </source>
</evidence>
<keyword evidence="15" id="KW-1185">Reference proteome</keyword>
<reference evidence="14 15" key="1">
    <citation type="journal article" date="2018" name="G3 (Bethesda)">
        <title>Phylogenetic and Phylogenomic Definition of Rhizopus Species.</title>
        <authorList>
            <person name="Gryganskyi A.P."/>
            <person name="Golan J."/>
            <person name="Dolatabadi S."/>
            <person name="Mondo S."/>
            <person name="Robb S."/>
            <person name="Idnurm A."/>
            <person name="Muszewska A."/>
            <person name="Steczkiewicz K."/>
            <person name="Masonjones S."/>
            <person name="Liao H.L."/>
            <person name="Gajdeczka M.T."/>
            <person name="Anike F."/>
            <person name="Vuek A."/>
            <person name="Anishchenko I.M."/>
            <person name="Voigt K."/>
            <person name="de Hoog G.S."/>
            <person name="Smith M.E."/>
            <person name="Heitman J."/>
            <person name="Vilgalys R."/>
            <person name="Stajich J.E."/>
        </authorList>
    </citation>
    <scope>NUCLEOTIDE SEQUENCE [LARGE SCALE GENOMIC DNA]</scope>
    <source>
        <strain evidence="14 15">LSU 92-RS-03</strain>
    </source>
</reference>
<dbReference type="STRING" id="4846.A0A367JC38"/>
<evidence type="ECO:0000313" key="14">
    <source>
        <dbReference type="EMBL" id="RCH87504.1"/>
    </source>
</evidence>
<evidence type="ECO:0000256" key="1">
    <source>
        <dbReference type="ARBA" id="ARBA00004496"/>
    </source>
</evidence>
<dbReference type="SUPFAM" id="SSF50447">
    <property type="entry name" value="Translation proteins"/>
    <property type="match status" value="1"/>
</dbReference>
<dbReference type="FunFam" id="2.40.30.10:FF:000070">
    <property type="entry name" value="Translation elongation factor EF-1 subunit"/>
    <property type="match status" value="1"/>
</dbReference>
<dbReference type="OrthoDB" id="342024at2759"/>
<dbReference type="Pfam" id="PF08938">
    <property type="entry name" value="HBS1_N"/>
    <property type="match status" value="1"/>
</dbReference>
<dbReference type="GO" id="GO:0006417">
    <property type="term" value="P:regulation of translation"/>
    <property type="evidence" value="ECO:0007669"/>
    <property type="project" value="UniProtKB-KW"/>
</dbReference>
<comment type="subcellular location">
    <subcellularLocation>
        <location evidence="1">Cytoplasm</location>
    </subcellularLocation>
</comment>
<feature type="compositionally biased region" description="Polar residues" evidence="12">
    <location>
        <begin position="155"/>
        <end position="168"/>
    </location>
</feature>
<evidence type="ECO:0000256" key="4">
    <source>
        <dbReference type="ARBA" id="ARBA00022741"/>
    </source>
</evidence>
<dbReference type="SUPFAM" id="SSF50465">
    <property type="entry name" value="EF-Tu/eEF-1alpha/eIF2-gamma C-terminal domain"/>
    <property type="match status" value="1"/>
</dbReference>
<dbReference type="EMBL" id="PJQM01003703">
    <property type="protein sequence ID" value="RCH87504.1"/>
    <property type="molecule type" value="Genomic_DNA"/>
</dbReference>
<keyword evidence="8" id="KW-0342">GTP-binding</keyword>
<dbReference type="InterPro" id="IPR009000">
    <property type="entry name" value="Transl_B-barrel_sf"/>
</dbReference>
<evidence type="ECO:0000313" key="15">
    <source>
        <dbReference type="Proteomes" id="UP000253551"/>
    </source>
</evidence>
<dbReference type="InterPro" id="IPR027417">
    <property type="entry name" value="P-loop_NTPase"/>
</dbReference>
<dbReference type="GO" id="GO:1990533">
    <property type="term" value="C:Dom34-Hbs1 complex"/>
    <property type="evidence" value="ECO:0007669"/>
    <property type="project" value="UniProtKB-ARBA"/>
</dbReference>
<evidence type="ECO:0000256" key="3">
    <source>
        <dbReference type="ARBA" id="ARBA00022490"/>
    </source>
</evidence>
<protein>
    <recommendedName>
        <fullName evidence="11">Elongation factor 1 alpha-like protein</fullName>
    </recommendedName>
</protein>
<dbReference type="InterPro" id="IPR009001">
    <property type="entry name" value="Transl_elong_EF1A/Init_IF2_C"/>
</dbReference>
<keyword evidence="7" id="KW-0648">Protein biosynthesis</keyword>
<dbReference type="AlphaFoldDB" id="A0A367JC38"/>
<dbReference type="Gene3D" id="3.40.50.300">
    <property type="entry name" value="P-loop containing nucleotide triphosphate hydrolases"/>
    <property type="match status" value="1"/>
</dbReference>
<dbReference type="CDD" id="cd01883">
    <property type="entry name" value="EF1_alpha"/>
    <property type="match status" value="1"/>
</dbReference>
<dbReference type="InterPro" id="IPR050100">
    <property type="entry name" value="TRAFAC_GTPase_members"/>
</dbReference>